<accession>A0A7S3NIN3</accession>
<proteinExistence type="predicted"/>
<reference evidence="3" key="1">
    <citation type="submission" date="2021-01" db="EMBL/GenBank/DDBJ databases">
        <authorList>
            <person name="Corre E."/>
            <person name="Pelletier E."/>
            <person name="Niang G."/>
            <person name="Scheremetjew M."/>
            <person name="Finn R."/>
            <person name="Kale V."/>
            <person name="Holt S."/>
            <person name="Cochrane G."/>
            <person name="Meng A."/>
            <person name="Brown T."/>
            <person name="Cohen L."/>
        </authorList>
    </citation>
    <scope>NUCLEOTIDE SEQUENCE</scope>
    <source>
        <strain evidence="3">CCMP1510</strain>
    </source>
</reference>
<dbReference type="GO" id="GO:0006302">
    <property type="term" value="P:double-strand break repair"/>
    <property type="evidence" value="ECO:0007669"/>
    <property type="project" value="InterPro"/>
</dbReference>
<keyword evidence="1" id="KW-0175">Coiled coil</keyword>
<feature type="compositionally biased region" description="Low complexity" evidence="2">
    <location>
        <begin position="425"/>
        <end position="443"/>
    </location>
</feature>
<dbReference type="PANTHER" id="PTHR22640:SF2">
    <property type="entry name" value="STRUCTURAL MAINTENANCE OF CHROMOSOMES FLEXIBLE HINGE DOMAIN-CONTAINING PROTEIN 1"/>
    <property type="match status" value="1"/>
</dbReference>
<dbReference type="EMBL" id="HBIJ01004918">
    <property type="protein sequence ID" value="CAE0362707.1"/>
    <property type="molecule type" value="Transcribed_RNA"/>
</dbReference>
<evidence type="ECO:0000256" key="1">
    <source>
        <dbReference type="SAM" id="Coils"/>
    </source>
</evidence>
<name>A0A7S3NIN3_9STRA</name>
<feature type="region of interest" description="Disordered" evidence="2">
    <location>
        <begin position="417"/>
        <end position="443"/>
    </location>
</feature>
<sequence length="1998" mass="229119">MDLDKEEFVRAAEMTSRYFVCYLVKDLNCLGFIPKIEIEAVLYDNPSGNLHSWKIDLTKMKFRENDNDQSLFQLARTGRIDPFPVRPDPLRTLMRLLTQIKNETNSTIDTHWDVNFRICDKSKKSKELGIVQCRIFILPRRGGRELEAWCPNKGQYLPISEIWSSVNDGKKSRFQCYWKGQCLYNFNIDKLYFLSEVEKKERAHIVGILQFGAVVVTDPTKRAFGDEVINLLNPTPLQMKNQYDITHNFPKSQTYPGRIGTKFATWYYEAKKKYDQTVQVEWNTERTKIIRVIRDNKRYCIDTNVYFEESKPFPLMIGEKSKKMKKVLCKIIRFEMQSSFLSREFVPIDRTTFSDVQVVVQRFPSQYFDVQQWQKSIFDLENDETLVSNLLKEIEKSAPKMLQLEFVASNSVANENIPSRKASKQRASTTTTTTKSAITSSSSRGGESIVLNWHIGSKKNPNLRLYVSNSANHKVIGWHKKISSATDESHKLIPLLDHALEKNFVDRYHRIPWRKYGPHNTGTVIATVTGCVDVDQDRTYFEYPSDWIEKHILIHGIGRYRIEFGICAWSNMGEEASNHKQLIAPLTFSIKCEAGDPIDITHHKVEDFATHQAIDCVRAGDQVLLTFISIDMHKNLLEYDTISASKDFQVQVKSSMMKKGNIKWNKVRKVFELPLRINDEVTSGDIYIYFTVLSGERMCKKKELKLKLLPPQPRKLQIISSVQNDTEENSSASSNLCIENHTSLNSIALGFLDKHNNPTSPGEDHWQAKVSPITSMLDLEGHLHFDLRNDTAQFSLEGILVDLDTSQNEQSDGRARRKKISRKKQKIKKRRAIVLPKESYDVALRISCYDGSNKEVLSPLIIDFKILPSKQPHFLRIFKKIDENITMLDENDANEEVWIDGNFTYGTVASDEDSQVVELKEAAGSKISGLLVKQYDEAGREILFARDRILKLTIKHSNNLNQSSDDDDEQIFQIDPNDLFQISMPRSGQIHVLFEIDSKDKMDDDSTDDDDDNDDPYLRSLSVLIHAVASGAKSFIVESGPELYRCGQSLERHGLLISAQDEFENKVYEEDKSKALMLHLSLEENDDSINFGFKNNQSSASSLTNDKEIQLFWDGQKHGYTTDTSIIGAINTRLILSLTHQGDNENILDQWTLVLAAGLCHSLEFLDGIKLDHSGLYKKGFSVCAVDRAGNPCILSNGFSFVGGSKKSEKFTLTLELIGEYGKFYPYNATRSNFNHTSLKATLKEDKFNFQPFWIWGDPGETIKLKFELKGILGSLIHAITPFTIPSDVSRPTSYQIRLPESKIVVGSEAEPFHIQIFDQKGALIKYSLPRSESVDESLNEESGGVADDDDDELMFPVSNDENILRPQLELDLSQARFEVLIRPSNVLQGMLEQDKNNAYISIQEKDPNGKKNTSILHRAGTYDIVMRLSQNKARGLLRDIIPYSLIKPIEATRKFHIAAGPPVQLAIQGKTALEKNLDLGPFDWNLITKWNDYPIASDLWLRAHDEFGNVVEPDCDFSDLHLEYEWPQQNSIELFYGLHNDKKANPKKFQAKNGFLTTPNPSGFRYSLFIKRPRVHEKEINCPTTFTLKFRAEQCSPAQVNIKVVDFKSHEASKEIQKKEAEESLKLLSQRKTDIEREYNSIQIRMDSFIDEISKIYTNLSTDIQQNICNKLQHASHHVDLRIGKKMFAQALFSANTQHYQQELIALHENTHDDEHFLSSPTTYTTTTRHAPWKFPDYQDTRIVGKIHELFVVQNDEHAKYLAWHLGRAMDLLITKDEQSGEEYARTDQQTKPITTYYLGTMSSYKTGPHDKIADPQRKNAAKIWEKSKAILASDCVELVIDSVNTQTMKTAIFGKIILFDDNKDAVTRYRECFSRYGGLRYTCISMQDGYCVRNEGTRGGSDYHYQFKKDRLQFHALQPVNKSSNYNYLKQMCELIRETDLKEMKHNFDNFGVQLQRIKAQIEDARSKLDATKKSSRSAIQQESQPPTKRPRTLHL</sequence>
<organism evidence="3">
    <name type="scientific">Aureoumbra lagunensis</name>
    <dbReference type="NCBI Taxonomy" id="44058"/>
    <lineage>
        <taxon>Eukaryota</taxon>
        <taxon>Sar</taxon>
        <taxon>Stramenopiles</taxon>
        <taxon>Ochrophyta</taxon>
        <taxon>Pelagophyceae</taxon>
        <taxon>Pelagomonadales</taxon>
        <taxon>Aureoumbra</taxon>
    </lineage>
</organism>
<feature type="region of interest" description="Disordered" evidence="2">
    <location>
        <begin position="1970"/>
        <end position="1998"/>
    </location>
</feature>
<feature type="coiled-coil region" evidence="1">
    <location>
        <begin position="1612"/>
        <end position="1646"/>
    </location>
</feature>
<protein>
    <submittedName>
        <fullName evidence="3">Uncharacterized protein</fullName>
    </submittedName>
</protein>
<dbReference type="PANTHER" id="PTHR22640">
    <property type="entry name" value="STRUCTURAL MAINTENANCE OF CHROMOSOMES FLEXIBLE HINGE DOMAIN-CONTAINING PROTEIN 1"/>
    <property type="match status" value="1"/>
</dbReference>
<feature type="compositionally biased region" description="Polar residues" evidence="2">
    <location>
        <begin position="1979"/>
        <end position="1989"/>
    </location>
</feature>
<evidence type="ECO:0000256" key="2">
    <source>
        <dbReference type="SAM" id="MobiDB-lite"/>
    </source>
</evidence>
<evidence type="ECO:0000313" key="3">
    <source>
        <dbReference type="EMBL" id="CAE0362707.1"/>
    </source>
</evidence>
<gene>
    <name evidence="3" type="ORF">ALAG00032_LOCUS3448</name>
</gene>
<dbReference type="InterPro" id="IPR038892">
    <property type="entry name" value="SMCHD1"/>
</dbReference>